<dbReference type="Proteomes" id="UP000676967">
    <property type="component" value="Chromosome"/>
</dbReference>
<proteinExistence type="predicted"/>
<feature type="region of interest" description="Disordered" evidence="1">
    <location>
        <begin position="1"/>
        <end position="20"/>
    </location>
</feature>
<organism evidence="3 4">
    <name type="scientific">Actinoplanes ianthinogenes</name>
    <dbReference type="NCBI Taxonomy" id="122358"/>
    <lineage>
        <taxon>Bacteria</taxon>
        <taxon>Bacillati</taxon>
        <taxon>Actinomycetota</taxon>
        <taxon>Actinomycetes</taxon>
        <taxon>Micromonosporales</taxon>
        <taxon>Micromonosporaceae</taxon>
        <taxon>Actinoplanes</taxon>
    </lineage>
</organism>
<keyword evidence="4" id="KW-1185">Reference proteome</keyword>
<dbReference type="EMBL" id="AP023356">
    <property type="protein sequence ID" value="BCJ43159.1"/>
    <property type="molecule type" value="Genomic_DNA"/>
</dbReference>
<accession>A0ABN6CFL6</accession>
<sequence length="295" mass="29051">MAAVTAPGETIGPPRASGKRRRRWPAAMVAGWIVVLAGISWWSVRHDPATVPEQQELAQAMPALREATGTLLAAAQGGPWVVRLGTPRTSTCELTPVRDGTAAGQDVVVYVPEGQARTALNEVAAALPGGYRAAVVPTRAGTRLSLFADAGHFIAIEAQAQAADQVLTLSVDTGCRPGTADEAAAVPGAGTSAAVPGAGTAAAVPGTLAETVAALGGTPGGGVAVQTIACPGGGTAGTYRSVAGASGSGPRGVPSGVTLVWSGAGGWAYRNGSESVVVDASGGKLQVSVTTACGQ</sequence>
<keyword evidence="2" id="KW-0472">Membrane</keyword>
<keyword evidence="2" id="KW-1133">Transmembrane helix</keyword>
<reference evidence="3 4" key="1">
    <citation type="submission" date="2020-08" db="EMBL/GenBank/DDBJ databases">
        <title>Whole genome shotgun sequence of Actinoplanes ianthinogenes NBRC 13996.</title>
        <authorList>
            <person name="Komaki H."/>
            <person name="Tamura T."/>
        </authorList>
    </citation>
    <scope>NUCLEOTIDE SEQUENCE [LARGE SCALE GENOMIC DNA]</scope>
    <source>
        <strain evidence="3 4">NBRC 13996</strain>
    </source>
</reference>
<name>A0ABN6CFL6_9ACTN</name>
<protein>
    <submittedName>
        <fullName evidence="3">Uncharacterized protein</fullName>
    </submittedName>
</protein>
<feature type="transmembrane region" description="Helical" evidence="2">
    <location>
        <begin position="24"/>
        <end position="44"/>
    </location>
</feature>
<evidence type="ECO:0000256" key="2">
    <source>
        <dbReference type="SAM" id="Phobius"/>
    </source>
</evidence>
<gene>
    <name evidence="3" type="ORF">Aiant_38160</name>
</gene>
<evidence type="ECO:0000313" key="3">
    <source>
        <dbReference type="EMBL" id="BCJ43159.1"/>
    </source>
</evidence>
<keyword evidence="2" id="KW-0812">Transmembrane</keyword>
<evidence type="ECO:0000256" key="1">
    <source>
        <dbReference type="SAM" id="MobiDB-lite"/>
    </source>
</evidence>
<evidence type="ECO:0000313" key="4">
    <source>
        <dbReference type="Proteomes" id="UP000676967"/>
    </source>
</evidence>